<dbReference type="HOGENOM" id="CLU_2604970_0_0_6"/>
<proteinExistence type="predicted"/>
<gene>
    <name evidence="1" type="ORF">Thi970DRAFT_01067</name>
</gene>
<evidence type="ECO:0000313" key="1">
    <source>
        <dbReference type="EMBL" id="EIC23403.1"/>
    </source>
</evidence>
<evidence type="ECO:0000313" key="2">
    <source>
        <dbReference type="Proteomes" id="UP000002964"/>
    </source>
</evidence>
<reference evidence="2" key="1">
    <citation type="submission" date="2011-06" db="EMBL/GenBank/DDBJ databases">
        <authorList>
            <consortium name="US DOE Joint Genome Institute (JGI-PGF)"/>
            <person name="Lucas S."/>
            <person name="Han J."/>
            <person name="Lapidus A."/>
            <person name="Cheng J.-F."/>
            <person name="Goodwin L."/>
            <person name="Pitluck S."/>
            <person name="Peters L."/>
            <person name="Land M.L."/>
            <person name="Hauser L."/>
            <person name="Vogl K."/>
            <person name="Liu Z."/>
            <person name="Overmann J."/>
            <person name="Frigaard N.-U."/>
            <person name="Bryant D.A."/>
            <person name="Woyke T.J."/>
        </authorList>
    </citation>
    <scope>NUCLEOTIDE SEQUENCE [LARGE SCALE GENOMIC DNA]</scope>
    <source>
        <strain evidence="2">970</strain>
    </source>
</reference>
<name>H8YY77_9GAMM</name>
<dbReference type="AlphaFoldDB" id="H8YY77"/>
<accession>H8YY77</accession>
<dbReference type="RefSeq" id="WP_009147487.1">
    <property type="nucleotide sequence ID" value="NZ_CP121471.1"/>
</dbReference>
<protein>
    <submittedName>
        <fullName evidence="1">Uncharacterized protein</fullName>
    </submittedName>
</protein>
<dbReference type="EMBL" id="JH603168">
    <property type="protein sequence ID" value="EIC23403.1"/>
    <property type="molecule type" value="Genomic_DNA"/>
</dbReference>
<sequence>MSNDCWNKDLQCRWQSWRVVGDRHLALDLPDMNCCDMGGAIKIAQYLYPDVDKIDTFSGGQPDTKYRFDHDGSEWKAFI</sequence>
<organism evidence="1 2">
    <name type="scientific">Thiorhodovibrio frisius</name>
    <dbReference type="NCBI Taxonomy" id="631362"/>
    <lineage>
        <taxon>Bacteria</taxon>
        <taxon>Pseudomonadati</taxon>
        <taxon>Pseudomonadota</taxon>
        <taxon>Gammaproteobacteria</taxon>
        <taxon>Chromatiales</taxon>
        <taxon>Chromatiaceae</taxon>
        <taxon>Thiorhodovibrio</taxon>
    </lineage>
</organism>
<dbReference type="Proteomes" id="UP000002964">
    <property type="component" value="Unassembled WGS sequence"/>
</dbReference>
<keyword evidence="2" id="KW-1185">Reference proteome</keyword>
<reference evidence="1 2" key="2">
    <citation type="submission" date="2011-11" db="EMBL/GenBank/DDBJ databases">
        <authorList>
            <consortium name="US DOE Joint Genome Institute"/>
            <person name="Lucas S."/>
            <person name="Han J."/>
            <person name="Lapidus A."/>
            <person name="Cheng J.-F."/>
            <person name="Goodwin L."/>
            <person name="Pitluck S."/>
            <person name="Peters L."/>
            <person name="Ovchinnikova G."/>
            <person name="Zhang X."/>
            <person name="Detter J.C."/>
            <person name="Han C."/>
            <person name="Tapia R."/>
            <person name="Land M."/>
            <person name="Hauser L."/>
            <person name="Kyrpides N."/>
            <person name="Ivanova N."/>
            <person name="Pagani I."/>
            <person name="Vogl K."/>
            <person name="Liu Z."/>
            <person name="Overmann J."/>
            <person name="Frigaard N.-U."/>
            <person name="Bryant D."/>
            <person name="Woyke T."/>
        </authorList>
    </citation>
    <scope>NUCLEOTIDE SEQUENCE [LARGE SCALE GENOMIC DNA]</scope>
    <source>
        <strain evidence="1 2">970</strain>
    </source>
</reference>